<feature type="transmembrane region" description="Helical" evidence="10">
    <location>
        <begin position="66"/>
        <end position="90"/>
    </location>
</feature>
<name>A0A7L0L1K5_9SYLV</name>
<keyword evidence="7" id="KW-0325">Glycoprotein</keyword>
<feature type="transmembrane region" description="Helical" evidence="10">
    <location>
        <begin position="122"/>
        <end position="141"/>
    </location>
</feature>
<feature type="transmembrane region" description="Helical" evidence="10">
    <location>
        <begin position="784"/>
        <end position="804"/>
    </location>
</feature>
<feature type="transmembrane region" description="Helical" evidence="10">
    <location>
        <begin position="178"/>
        <end position="195"/>
    </location>
</feature>
<feature type="transmembrane region" description="Helical" evidence="10">
    <location>
        <begin position="338"/>
        <end position="357"/>
    </location>
</feature>
<feature type="transmembrane region" description="Helical" evidence="10">
    <location>
        <begin position="755"/>
        <end position="778"/>
    </location>
</feature>
<evidence type="ECO:0000313" key="12">
    <source>
        <dbReference type="Proteomes" id="UP000567822"/>
    </source>
</evidence>
<feature type="region of interest" description="Disordered" evidence="9">
    <location>
        <begin position="388"/>
        <end position="410"/>
    </location>
</feature>
<comment type="catalytic activity">
    <reaction evidence="8">
        <text>urea(in) = urea(out)</text>
        <dbReference type="Rhea" id="RHEA:32799"/>
        <dbReference type="ChEBI" id="CHEBI:16199"/>
    </reaction>
</comment>
<keyword evidence="12" id="KW-1185">Reference proteome</keyword>
<feature type="transmembrane region" description="Helical" evidence="10">
    <location>
        <begin position="816"/>
        <end position="838"/>
    </location>
</feature>
<dbReference type="FunFam" id="1.10.3430.10:FF:000002">
    <property type="entry name" value="urea transporter 2"/>
    <property type="match status" value="2"/>
</dbReference>
<organism evidence="11 12">
    <name type="scientific">Sylvietta virens</name>
    <name type="common">Green crombec</name>
    <dbReference type="NCBI Taxonomy" id="208069"/>
    <lineage>
        <taxon>Eukaryota</taxon>
        <taxon>Metazoa</taxon>
        <taxon>Chordata</taxon>
        <taxon>Craniata</taxon>
        <taxon>Vertebrata</taxon>
        <taxon>Euteleostomi</taxon>
        <taxon>Archelosauria</taxon>
        <taxon>Archosauria</taxon>
        <taxon>Dinosauria</taxon>
        <taxon>Saurischia</taxon>
        <taxon>Theropoda</taxon>
        <taxon>Coelurosauria</taxon>
        <taxon>Aves</taxon>
        <taxon>Neognathae</taxon>
        <taxon>Neoaves</taxon>
        <taxon>Telluraves</taxon>
        <taxon>Australaves</taxon>
        <taxon>Passeriformes</taxon>
        <taxon>Sylvioidea</taxon>
        <taxon>Sylviidae</taxon>
        <taxon>Acrocephalinae</taxon>
        <taxon>Sylvietta</taxon>
    </lineage>
</organism>
<dbReference type="InterPro" id="IPR004937">
    <property type="entry name" value="Urea_transporter"/>
</dbReference>
<evidence type="ECO:0000256" key="9">
    <source>
        <dbReference type="SAM" id="MobiDB-lite"/>
    </source>
</evidence>
<dbReference type="GO" id="GO:0005886">
    <property type="term" value="C:plasma membrane"/>
    <property type="evidence" value="ECO:0007669"/>
    <property type="project" value="UniProtKB-SubCell"/>
</dbReference>
<evidence type="ECO:0000256" key="7">
    <source>
        <dbReference type="ARBA" id="ARBA00023180"/>
    </source>
</evidence>
<evidence type="ECO:0000256" key="6">
    <source>
        <dbReference type="ARBA" id="ARBA00023136"/>
    </source>
</evidence>
<evidence type="ECO:0000313" key="11">
    <source>
        <dbReference type="EMBL" id="NXK63044.1"/>
    </source>
</evidence>
<proteinExistence type="inferred from homology"/>
<keyword evidence="5 10" id="KW-1133">Transmembrane helix</keyword>
<keyword evidence="3" id="KW-1003">Cell membrane</keyword>
<dbReference type="EMBL" id="VXAN01000121">
    <property type="protein sequence ID" value="NXK63044.1"/>
    <property type="molecule type" value="Genomic_DNA"/>
</dbReference>
<feature type="transmembrane region" description="Helical" evidence="10">
    <location>
        <begin position="249"/>
        <end position="280"/>
    </location>
</feature>
<dbReference type="Pfam" id="PF03253">
    <property type="entry name" value="UT"/>
    <property type="match status" value="2"/>
</dbReference>
<evidence type="ECO:0000256" key="8">
    <source>
        <dbReference type="ARBA" id="ARBA00033993"/>
    </source>
</evidence>
<comment type="caution">
    <text evidence="11">The sequence shown here is derived from an EMBL/GenBank/DDBJ whole genome shotgun (WGS) entry which is preliminary data.</text>
</comment>
<feature type="transmembrane region" description="Helical" evidence="10">
    <location>
        <begin position="535"/>
        <end position="559"/>
    </location>
</feature>
<evidence type="ECO:0000256" key="3">
    <source>
        <dbReference type="ARBA" id="ARBA00022475"/>
    </source>
</evidence>
<evidence type="ECO:0000256" key="2">
    <source>
        <dbReference type="ARBA" id="ARBA00005914"/>
    </source>
</evidence>
<feature type="transmembrane region" description="Helical" evidence="10">
    <location>
        <begin position="147"/>
        <end position="166"/>
    </location>
</feature>
<keyword evidence="4 10" id="KW-0812">Transmembrane</keyword>
<dbReference type="PANTHER" id="PTHR10464:SF4">
    <property type="entry name" value="UREA TRANSPORTER"/>
    <property type="match status" value="1"/>
</dbReference>
<keyword evidence="6 10" id="KW-0472">Membrane</keyword>
<reference evidence="11 12" key="1">
    <citation type="submission" date="2019-09" db="EMBL/GenBank/DDBJ databases">
        <title>Bird 10,000 Genomes (B10K) Project - Family phase.</title>
        <authorList>
            <person name="Zhang G."/>
        </authorList>
    </citation>
    <scope>NUCLEOTIDE SEQUENCE [LARGE SCALE GENOMIC DNA]</scope>
    <source>
        <strain evidence="11">B10K-DU-009-59</strain>
        <tissue evidence="11">Muscle</tissue>
    </source>
</reference>
<evidence type="ECO:0000256" key="5">
    <source>
        <dbReference type="ARBA" id="ARBA00022989"/>
    </source>
</evidence>
<feature type="compositionally biased region" description="Basic and acidic residues" evidence="9">
    <location>
        <begin position="388"/>
        <end position="403"/>
    </location>
</feature>
<evidence type="ECO:0000256" key="1">
    <source>
        <dbReference type="ARBA" id="ARBA00004651"/>
    </source>
</evidence>
<comment type="similarity">
    <text evidence="2">Belongs to the urea transporter family.</text>
</comment>
<feature type="transmembrane region" description="Helical" evidence="10">
    <location>
        <begin position="618"/>
        <end position="638"/>
    </location>
</feature>
<feature type="transmembrane region" description="Helical" evidence="10">
    <location>
        <begin position="591"/>
        <end position="612"/>
    </location>
</feature>
<dbReference type="PANTHER" id="PTHR10464">
    <property type="entry name" value="UREA TRANSPORTER"/>
    <property type="match status" value="1"/>
</dbReference>
<dbReference type="Proteomes" id="UP000567822">
    <property type="component" value="Unassembled WGS sequence"/>
</dbReference>
<dbReference type="AlphaFoldDB" id="A0A7L0L1K5"/>
<feature type="transmembrane region" description="Helical" evidence="10">
    <location>
        <begin position="718"/>
        <end position="743"/>
    </location>
</feature>
<evidence type="ECO:0000256" key="4">
    <source>
        <dbReference type="ARBA" id="ARBA00022692"/>
    </source>
</evidence>
<comment type="subcellular location">
    <subcellularLocation>
        <location evidence="1">Cell membrane</location>
        <topology evidence="1">Multi-pass membrane protein</topology>
    </subcellularLocation>
</comment>
<feature type="transmembrane region" description="Helical" evidence="10">
    <location>
        <begin position="315"/>
        <end position="332"/>
    </location>
</feature>
<feature type="transmembrane region" description="Helical" evidence="10">
    <location>
        <begin position="286"/>
        <end position="308"/>
    </location>
</feature>
<dbReference type="Gene3D" id="1.10.3430.10">
    <property type="entry name" value="Ammonium transporter AmtB like domains"/>
    <property type="match status" value="2"/>
</dbReference>
<evidence type="ECO:0000256" key="10">
    <source>
        <dbReference type="SAM" id="Phobius"/>
    </source>
</evidence>
<gene>
    <name evidence="11" type="primary">Slc14a2</name>
    <name evidence="11" type="ORF">SYLVIR_R11234</name>
</gene>
<dbReference type="GO" id="GO:0015204">
    <property type="term" value="F:urea transmembrane transporter activity"/>
    <property type="evidence" value="ECO:0007669"/>
    <property type="project" value="InterPro"/>
</dbReference>
<sequence>MELGEIVVTKHPNERELYKKEIPRAQDLLWRSGNWIHHSFGYLTGEMKEYGEWMKKRPLMVQLVDWILRGTSQVMFVNNPLSGLIILVGLFIQSPWWMLTGCTGTTVSTLTALALSQDRSSIAAGLHGYNGILVGLLMAVYSDKDDYYWWLLPPVAVISMACPVLSSALGSIFSKWDLPVFTLPFNIAVTLYLAATGHYNPFFPTTLIKPVAAVPNITWSDINVPLLLQSIPAGIGQVYGCGNPWTGGIFLVALLISSPLICLHAAIGSAVGMFAALSIASPFDSIYLGLHNYNCALACIAIGGMFYALTWQTHLLSLACALFCAYSGAALANALSVLGLPVCTWPFCLSALLFLLITSENPAIYKMPLCKVTHPEANRIYYLRMRRRASESRREEQKRKEQKPSGSSMRMQDTMAAIVQLQVLGSLDKQIPHHKLNPQRSLNFGRERGRFQKEEKALDNFAAFSQILPKVQNISMENCVDVKIETKGERMPVKQNPLSTGGKTFCRAVGYLTGDMKDFVTWLKDKPLMIQLLDWVLRGISQVMFVNNPVSGLVILAGLLLQNPWWTLTGCVGTVVSTLTALILGQDRSAIAAGLYGYNGVLVGLLMAVFSADGDYNWWLLLPVALVSMTCPIFTSALSTVFSKWDLPVLTLPFNLALTLYLAASGPHNLFFPTTVIRPATATPNITWADAEITMLLQSIPVSVGQVYGCDNPWTGGIFLIGLFISSPLICVHAVIGSAVGMLAGLSLATPFNQIYLGLWGYNSCLSCAAIGGMFLALTWQTHLLAMACALFSAYLGAAVTHMLSVFGVPSGTWPFCLSALTFLLMTTSSSAICKLPLSKVTYPEANRAYYLMMRKHEMSCCE</sequence>
<feature type="non-terminal residue" evidence="11">
    <location>
        <position position="1"/>
    </location>
</feature>
<accession>A0A7L0L1K5</accession>
<feature type="transmembrane region" description="Helical" evidence="10">
    <location>
        <begin position="565"/>
        <end position="584"/>
    </location>
</feature>
<feature type="non-terminal residue" evidence="11">
    <location>
        <position position="863"/>
    </location>
</feature>
<dbReference type="InterPro" id="IPR029020">
    <property type="entry name" value="Ammonium/urea_transptr"/>
</dbReference>
<protein>
    <submittedName>
        <fullName evidence="11">UT2 protein</fullName>
    </submittedName>
</protein>